<reference evidence="2" key="1">
    <citation type="submission" date="2023-07" db="EMBL/GenBank/DDBJ databases">
        <title>Chromosome-level Genome Assembly of Striped Snakehead (Channa striata).</title>
        <authorList>
            <person name="Liu H."/>
        </authorList>
    </citation>
    <scope>NUCLEOTIDE SEQUENCE</scope>
    <source>
        <strain evidence="2">Gz</strain>
        <tissue evidence="2">Muscle</tissue>
    </source>
</reference>
<name>A0AA88MW69_CHASR</name>
<comment type="caution">
    <text evidence="2">The sequence shown here is derived from an EMBL/GenBank/DDBJ whole genome shotgun (WGS) entry which is preliminary data.</text>
</comment>
<dbReference type="EMBL" id="JAUPFM010000008">
    <property type="protein sequence ID" value="KAK2844673.1"/>
    <property type="molecule type" value="Genomic_DNA"/>
</dbReference>
<sequence>MQQLLYNASEIKECSKGGGPSQEAGPGSGDPALPQVYAPPPPYPPPGQGPPTSAGRLPPLDFNSAHTGSEYPEHPQLRVYQGPQHEGAETLTSSTTSP</sequence>
<dbReference type="Proteomes" id="UP001187415">
    <property type="component" value="Unassembled WGS sequence"/>
</dbReference>
<proteinExistence type="predicted"/>
<feature type="region of interest" description="Disordered" evidence="1">
    <location>
        <begin position="1"/>
        <end position="98"/>
    </location>
</feature>
<dbReference type="AlphaFoldDB" id="A0AA88MW69"/>
<evidence type="ECO:0000256" key="1">
    <source>
        <dbReference type="SAM" id="MobiDB-lite"/>
    </source>
</evidence>
<feature type="compositionally biased region" description="Pro residues" evidence="1">
    <location>
        <begin position="37"/>
        <end position="49"/>
    </location>
</feature>
<evidence type="ECO:0000313" key="2">
    <source>
        <dbReference type="EMBL" id="KAK2844673.1"/>
    </source>
</evidence>
<organism evidence="2 3">
    <name type="scientific">Channa striata</name>
    <name type="common">Snakehead murrel</name>
    <name type="synonym">Ophicephalus striatus</name>
    <dbReference type="NCBI Taxonomy" id="64152"/>
    <lineage>
        <taxon>Eukaryota</taxon>
        <taxon>Metazoa</taxon>
        <taxon>Chordata</taxon>
        <taxon>Craniata</taxon>
        <taxon>Vertebrata</taxon>
        <taxon>Euteleostomi</taxon>
        <taxon>Actinopterygii</taxon>
        <taxon>Neopterygii</taxon>
        <taxon>Teleostei</taxon>
        <taxon>Neoteleostei</taxon>
        <taxon>Acanthomorphata</taxon>
        <taxon>Anabantaria</taxon>
        <taxon>Anabantiformes</taxon>
        <taxon>Channoidei</taxon>
        <taxon>Channidae</taxon>
        <taxon>Channa</taxon>
    </lineage>
</organism>
<accession>A0AA88MW69</accession>
<evidence type="ECO:0000313" key="3">
    <source>
        <dbReference type="Proteomes" id="UP001187415"/>
    </source>
</evidence>
<keyword evidence="3" id="KW-1185">Reference proteome</keyword>
<protein>
    <submittedName>
        <fullName evidence="2">Uncharacterized protein</fullName>
    </submittedName>
</protein>
<gene>
    <name evidence="2" type="ORF">Q5P01_011332</name>
</gene>